<keyword evidence="5" id="KW-1185">Reference proteome</keyword>
<dbReference type="PANTHER" id="PTHR43479">
    <property type="entry name" value="ACREF/ENVCD OPERON REPRESSOR-RELATED"/>
    <property type="match status" value="1"/>
</dbReference>
<name>A0ABU0E5T0_9FIRM</name>
<dbReference type="SUPFAM" id="SSF46689">
    <property type="entry name" value="Homeodomain-like"/>
    <property type="match status" value="1"/>
</dbReference>
<evidence type="ECO:0000256" key="1">
    <source>
        <dbReference type="ARBA" id="ARBA00023125"/>
    </source>
</evidence>
<dbReference type="RefSeq" id="WP_307409697.1">
    <property type="nucleotide sequence ID" value="NZ_JAUSUR010000006.1"/>
</dbReference>
<dbReference type="InterPro" id="IPR009057">
    <property type="entry name" value="Homeodomain-like_sf"/>
</dbReference>
<dbReference type="Proteomes" id="UP001230220">
    <property type="component" value="Unassembled WGS sequence"/>
</dbReference>
<evidence type="ECO:0000313" key="5">
    <source>
        <dbReference type="Proteomes" id="UP001230220"/>
    </source>
</evidence>
<dbReference type="PANTHER" id="PTHR43479:SF11">
    <property type="entry name" value="ACREF_ENVCD OPERON REPRESSOR-RELATED"/>
    <property type="match status" value="1"/>
</dbReference>
<protein>
    <submittedName>
        <fullName evidence="4">AcrR family transcriptional regulator</fullName>
    </submittedName>
</protein>
<evidence type="ECO:0000256" key="2">
    <source>
        <dbReference type="PROSITE-ProRule" id="PRU00335"/>
    </source>
</evidence>
<dbReference type="Gene3D" id="1.10.357.10">
    <property type="entry name" value="Tetracycline Repressor, domain 2"/>
    <property type="match status" value="1"/>
</dbReference>
<evidence type="ECO:0000259" key="3">
    <source>
        <dbReference type="PROSITE" id="PS50977"/>
    </source>
</evidence>
<reference evidence="4 5" key="1">
    <citation type="submission" date="2023-07" db="EMBL/GenBank/DDBJ databases">
        <title>Genomic Encyclopedia of Type Strains, Phase IV (KMG-IV): sequencing the most valuable type-strain genomes for metagenomic binning, comparative biology and taxonomic classification.</title>
        <authorList>
            <person name="Goeker M."/>
        </authorList>
    </citation>
    <scope>NUCLEOTIDE SEQUENCE [LARGE SCALE GENOMIC DNA]</scope>
    <source>
        <strain evidence="4 5">DSM 16784</strain>
    </source>
</reference>
<sequence length="203" mass="24264">MTDKTTYTRILESGKQEFLKKGFRDASLRTIVKNAGVTTGAFYGYFKGKRELFEALVDEPVMYLKDRYEEHQKTFDESNPNEKTSAMEDYTTDHMMWYIKYIYEHFDAFKLIINDCEGSGYEDYIDQLMEIEYKYTMRFFESMKDVGKPVQEADTKLMNSMNYAFFHALFEIVRRDMTQEEAEVYTRDLSRFFYAGWKEIMGL</sequence>
<dbReference type="PRINTS" id="PR00455">
    <property type="entry name" value="HTHTETR"/>
</dbReference>
<keyword evidence="1 2" id="KW-0238">DNA-binding</keyword>
<accession>A0ABU0E5T0</accession>
<proteinExistence type="predicted"/>
<organism evidence="4 5">
    <name type="scientific">Breznakia pachnodae</name>
    <dbReference type="NCBI Taxonomy" id="265178"/>
    <lineage>
        <taxon>Bacteria</taxon>
        <taxon>Bacillati</taxon>
        <taxon>Bacillota</taxon>
        <taxon>Erysipelotrichia</taxon>
        <taxon>Erysipelotrichales</taxon>
        <taxon>Erysipelotrichaceae</taxon>
        <taxon>Breznakia</taxon>
    </lineage>
</organism>
<dbReference type="InterPro" id="IPR023772">
    <property type="entry name" value="DNA-bd_HTH_TetR-type_CS"/>
</dbReference>
<feature type="DNA-binding region" description="H-T-H motif" evidence="2">
    <location>
        <begin position="27"/>
        <end position="46"/>
    </location>
</feature>
<dbReference type="InterPro" id="IPR050624">
    <property type="entry name" value="HTH-type_Tx_Regulator"/>
</dbReference>
<gene>
    <name evidence="4" type="ORF">J2S15_003006</name>
</gene>
<dbReference type="PROSITE" id="PS01081">
    <property type="entry name" value="HTH_TETR_1"/>
    <property type="match status" value="1"/>
</dbReference>
<comment type="caution">
    <text evidence="4">The sequence shown here is derived from an EMBL/GenBank/DDBJ whole genome shotgun (WGS) entry which is preliminary data.</text>
</comment>
<dbReference type="Pfam" id="PF00440">
    <property type="entry name" value="TetR_N"/>
    <property type="match status" value="1"/>
</dbReference>
<evidence type="ECO:0000313" key="4">
    <source>
        <dbReference type="EMBL" id="MDQ0362252.1"/>
    </source>
</evidence>
<dbReference type="PROSITE" id="PS50977">
    <property type="entry name" value="HTH_TETR_2"/>
    <property type="match status" value="1"/>
</dbReference>
<dbReference type="EMBL" id="JAUSUR010000006">
    <property type="protein sequence ID" value="MDQ0362252.1"/>
    <property type="molecule type" value="Genomic_DNA"/>
</dbReference>
<dbReference type="InterPro" id="IPR001647">
    <property type="entry name" value="HTH_TetR"/>
</dbReference>
<feature type="domain" description="HTH tetR-type" evidence="3">
    <location>
        <begin position="4"/>
        <end position="64"/>
    </location>
</feature>